<keyword evidence="1" id="KW-0175">Coiled coil</keyword>
<dbReference type="PANTHER" id="PTHR33678:SF2">
    <property type="match status" value="1"/>
</dbReference>
<dbReference type="InterPro" id="IPR052344">
    <property type="entry name" value="Transposase-related"/>
</dbReference>
<protein>
    <submittedName>
        <fullName evidence="4">IS66 family element, transposase</fullName>
    </submittedName>
</protein>
<comment type="caution">
    <text evidence="4">The sequence shown here is derived from an EMBL/GenBank/DDBJ whole genome shotgun (WGS) entry which is preliminary data.</text>
</comment>
<evidence type="ECO:0000256" key="1">
    <source>
        <dbReference type="SAM" id="Coils"/>
    </source>
</evidence>
<evidence type="ECO:0000259" key="3">
    <source>
        <dbReference type="Pfam" id="PF13005"/>
    </source>
</evidence>
<dbReference type="Gene3D" id="1.20.5.170">
    <property type="match status" value="1"/>
</dbReference>
<organism evidence="4 5">
    <name type="scientific">Roseburia inulinivorans DSM 16841</name>
    <dbReference type="NCBI Taxonomy" id="622312"/>
    <lineage>
        <taxon>Bacteria</taxon>
        <taxon>Bacillati</taxon>
        <taxon>Bacillota</taxon>
        <taxon>Clostridia</taxon>
        <taxon>Lachnospirales</taxon>
        <taxon>Lachnospiraceae</taxon>
        <taxon>Roseburia</taxon>
    </lineage>
</organism>
<evidence type="ECO:0000313" key="4">
    <source>
        <dbReference type="EMBL" id="EEG93061.1"/>
    </source>
</evidence>
<feature type="domain" description="Transposase IS66 central" evidence="2">
    <location>
        <begin position="184"/>
        <end position="309"/>
    </location>
</feature>
<name>C0FWG6_9FIRM</name>
<dbReference type="Proteomes" id="UP000003561">
    <property type="component" value="Unassembled WGS sequence"/>
</dbReference>
<dbReference type="InterPro" id="IPR024474">
    <property type="entry name" value="Znf_dom_IS66"/>
</dbReference>
<dbReference type="Pfam" id="PF13005">
    <property type="entry name" value="zf-IS66"/>
    <property type="match status" value="1"/>
</dbReference>
<evidence type="ECO:0000259" key="2">
    <source>
        <dbReference type="Pfam" id="PF03050"/>
    </source>
</evidence>
<feature type="coiled-coil region" evidence="1">
    <location>
        <begin position="21"/>
        <end position="62"/>
    </location>
</feature>
<reference evidence="4 5" key="2">
    <citation type="submission" date="2009-03" db="EMBL/GenBank/DDBJ databases">
        <title>Draft genome sequence of Roseburia inulinivorans (DSM 16841).</title>
        <authorList>
            <person name="Sudarsanam P."/>
            <person name="Ley R."/>
            <person name="Guruge J."/>
            <person name="Turnbaugh P.J."/>
            <person name="Mahowald M."/>
            <person name="Liep D."/>
            <person name="Gordon J."/>
        </authorList>
    </citation>
    <scope>NUCLEOTIDE SEQUENCE [LARGE SCALE GENOMIC DNA]</scope>
    <source>
        <strain evidence="4 5">DSM 16841</strain>
    </source>
</reference>
<dbReference type="eggNOG" id="COG3316">
    <property type="taxonomic scope" value="Bacteria"/>
</dbReference>
<feature type="domain" description="Transposase IS66 zinc-finger binding" evidence="3">
    <location>
        <begin position="119"/>
        <end position="163"/>
    </location>
</feature>
<dbReference type="RefSeq" id="WP_007888251.1">
    <property type="nucleotide sequence ID" value="NZ_ACFY01000124.1"/>
</dbReference>
<feature type="non-terminal residue" evidence="4">
    <location>
        <position position="309"/>
    </location>
</feature>
<proteinExistence type="predicted"/>
<evidence type="ECO:0000313" key="5">
    <source>
        <dbReference type="Proteomes" id="UP000003561"/>
    </source>
</evidence>
<dbReference type="AlphaFoldDB" id="C0FWG6"/>
<dbReference type="InterPro" id="IPR004291">
    <property type="entry name" value="Transposase_IS66_central"/>
</dbReference>
<gene>
    <name evidence="4" type="ORF">ROSEINA2194_03093</name>
</gene>
<dbReference type="Pfam" id="PF03050">
    <property type="entry name" value="DDE_Tnp_IS66"/>
    <property type="match status" value="1"/>
</dbReference>
<dbReference type="EMBL" id="ACFY01000124">
    <property type="protein sequence ID" value="EEG93061.1"/>
    <property type="molecule type" value="Genomic_DNA"/>
</dbReference>
<reference evidence="4 5" key="1">
    <citation type="submission" date="2009-02" db="EMBL/GenBank/DDBJ databases">
        <authorList>
            <person name="Fulton L."/>
            <person name="Clifton S."/>
            <person name="Fulton B."/>
            <person name="Xu J."/>
            <person name="Minx P."/>
            <person name="Pepin K.H."/>
            <person name="Johnson M."/>
            <person name="Bhonagiri V."/>
            <person name="Nash W.E."/>
            <person name="Mardis E.R."/>
            <person name="Wilson R.K."/>
        </authorList>
    </citation>
    <scope>NUCLEOTIDE SEQUENCE [LARGE SCALE GENOMIC DNA]</scope>
    <source>
        <strain evidence="4 5">DSM 16841</strain>
    </source>
</reference>
<dbReference type="PANTHER" id="PTHR33678">
    <property type="entry name" value="BLL1576 PROTEIN"/>
    <property type="match status" value="1"/>
</dbReference>
<accession>C0FWG6</accession>
<sequence length="309" mass="36152">MDSKGQDILFNSEMNQKDLMIQMLSERLDEKDETITELKETINDLKDTIAGLRETLDEFQRKLFGTGSEKTKQDKKTEETVTTIVKSHKRTTRKAKATREDQYGNLPIHKEVIPLLEEDKYCPYCNSKMEYVTEMFVREELRITPAKVERIHYYQEKWQCPECRKDGDGTFAESKIPTALIPHSPASPSMVAYVAMEKIGMAMPYYRQEFLMNQLGFTLPRETMANWIIYTAENYFYLIYDRLHEELLKRDLVHADETTCQVLREKGRTAEQTSYMWLYTTGNDGLTPIVLYDYQPSRKGSCVQEFLEG</sequence>